<dbReference type="Gene3D" id="3.40.50.10440">
    <property type="entry name" value="Dihydroxyacetone kinase, domain 1"/>
    <property type="match status" value="1"/>
</dbReference>
<dbReference type="EMBL" id="JASFZW010000005">
    <property type="protein sequence ID" value="KAK2077984.1"/>
    <property type="molecule type" value="Genomic_DNA"/>
</dbReference>
<dbReference type="GO" id="GO:0005829">
    <property type="term" value="C:cytosol"/>
    <property type="evidence" value="ECO:0007669"/>
    <property type="project" value="TreeGrafter"/>
</dbReference>
<dbReference type="SUPFAM" id="SSF82549">
    <property type="entry name" value="DAK1/DegV-like"/>
    <property type="match status" value="1"/>
</dbReference>
<name>A0AAD9MH49_PROWI</name>
<feature type="domain" description="DhaL" evidence="6">
    <location>
        <begin position="301"/>
        <end position="493"/>
    </location>
</feature>
<evidence type="ECO:0000313" key="9">
    <source>
        <dbReference type="Proteomes" id="UP001255856"/>
    </source>
</evidence>
<keyword evidence="4" id="KW-0067">ATP-binding</keyword>
<dbReference type="GO" id="GO:0019563">
    <property type="term" value="P:glycerol catabolic process"/>
    <property type="evidence" value="ECO:0007669"/>
    <property type="project" value="TreeGrafter"/>
</dbReference>
<evidence type="ECO:0000256" key="3">
    <source>
        <dbReference type="ARBA" id="ARBA00022777"/>
    </source>
</evidence>
<dbReference type="InterPro" id="IPR029058">
    <property type="entry name" value="AB_hydrolase_fold"/>
</dbReference>
<keyword evidence="9" id="KW-1185">Reference proteome</keyword>
<dbReference type="GO" id="GO:0005524">
    <property type="term" value="F:ATP binding"/>
    <property type="evidence" value="ECO:0007669"/>
    <property type="project" value="UniProtKB-KW"/>
</dbReference>
<dbReference type="Proteomes" id="UP001255856">
    <property type="component" value="Unassembled WGS sequence"/>
</dbReference>
<evidence type="ECO:0000259" key="7">
    <source>
        <dbReference type="PROSITE" id="PS51481"/>
    </source>
</evidence>
<sequence length="812" mass="82099">MAGYVGEGLLASAVSGDIFASPSEDAVLAAIRAVAGPAGVLVIVMNYTGDRLNFGAAVERAKAEGLPAEMVIVADDVAPIEGGTRKNARGIAGTVLVHKVAGAAAAAGEPLARVAEAARDRRRRAVPSDRIAPGEMEVGLGIHGEPGALKTKTERLDAVVKRLLECIHDAGPLAPGSPVALLVNNLGGTTPLELSAATASAVRQLRAAPYKVKIERVLSGVFMTSLAMHGLSLTVLRLDDAPGALQALDAPARAPAWPAALAAPGEAEGRATPVTTGATDPPSDEADPEAAKRALAAEPGATVAAALRAARDALAAAQPKLDALDGKVGDGDCGSTLKRGSAAAAAAVEDGTVALQGSLGAAAIGLGRVLGAAMGGTSGAVYKLIFTAAGGALGDDRAVSAASLGAALEAGAAAASKYGGAEEHDRTMLSALWPAARALRDAKGSAGEAAAEATAESGHAGAGRSSYIRSDILKGVPDPGAIGVAEWLEALVPVFEGNPRVHPRREPDPQLAHELLHGAAARFASAHGARARPPTAVLLHGILGSRRNLRPLAERLLAEHPGWRVLLVDLRCHGESSGALRGAPRPPHTVASAAGDVLRLLAHLRLFPEAIIGHSFGAKVAVEMAAQFAKNVAARARAGGAAAARLPHAVQRLAAQGFSAPVAAWAATNLRPRSASDPRGPLVWACDLEGIRELYSSFERCDQRAFACADAGAGGAPHGLRLHYVRAERSAFGWAGEDLGRLRRAGHAVHFLPRAGHWVHTDNPAGLAALMAGPLVAATPQELLVPGGPGTAANILAAGWKGAASMAGAVPV</sequence>
<dbReference type="InterPro" id="IPR036117">
    <property type="entry name" value="DhaL_dom_sf"/>
</dbReference>
<dbReference type="FunFam" id="3.40.50.10440:FF:000001">
    <property type="entry name" value="Dihydroxyacetone kinase, DhaK subunit"/>
    <property type="match status" value="1"/>
</dbReference>
<dbReference type="PROSITE" id="PS51481">
    <property type="entry name" value="DHAK"/>
    <property type="match status" value="1"/>
</dbReference>
<evidence type="ECO:0000256" key="5">
    <source>
        <dbReference type="SAM" id="MobiDB-lite"/>
    </source>
</evidence>
<evidence type="ECO:0000256" key="2">
    <source>
        <dbReference type="ARBA" id="ARBA00022741"/>
    </source>
</evidence>
<dbReference type="Gene3D" id="3.30.1180.20">
    <property type="entry name" value="Dihydroxyacetone kinase, domain 2"/>
    <property type="match status" value="1"/>
</dbReference>
<dbReference type="SUPFAM" id="SSF53474">
    <property type="entry name" value="alpha/beta-Hydrolases"/>
    <property type="match status" value="1"/>
</dbReference>
<protein>
    <submittedName>
        <fullName evidence="8">Uncharacterized protein</fullName>
    </submittedName>
</protein>
<dbReference type="PANTHER" id="PTHR28629">
    <property type="entry name" value="TRIOKINASE/FMN CYCLASE"/>
    <property type="match status" value="1"/>
</dbReference>
<feature type="domain" description="DhaK" evidence="7">
    <location>
        <begin position="1"/>
        <end position="257"/>
    </location>
</feature>
<feature type="region of interest" description="Disordered" evidence="5">
    <location>
        <begin position="264"/>
        <end position="295"/>
    </location>
</feature>
<reference evidence="8" key="1">
    <citation type="submission" date="2021-01" db="EMBL/GenBank/DDBJ databases">
        <authorList>
            <person name="Eckstrom K.M.E."/>
        </authorList>
    </citation>
    <scope>NUCLEOTIDE SEQUENCE</scope>
    <source>
        <strain evidence="8">UVCC 0001</strain>
    </source>
</reference>
<keyword evidence="3" id="KW-0418">Kinase</keyword>
<dbReference type="PANTHER" id="PTHR28629:SF4">
    <property type="entry name" value="TRIOKINASE_FMN CYCLASE"/>
    <property type="match status" value="1"/>
</dbReference>
<dbReference type="PROSITE" id="PS51480">
    <property type="entry name" value="DHAL"/>
    <property type="match status" value="1"/>
</dbReference>
<dbReference type="InterPro" id="IPR004007">
    <property type="entry name" value="DhaL_dom"/>
</dbReference>
<dbReference type="Pfam" id="PF02734">
    <property type="entry name" value="Dak2"/>
    <property type="match status" value="1"/>
</dbReference>
<dbReference type="InterPro" id="IPR004006">
    <property type="entry name" value="DhaK_dom"/>
</dbReference>
<evidence type="ECO:0000256" key="1">
    <source>
        <dbReference type="ARBA" id="ARBA00022679"/>
    </source>
</evidence>
<dbReference type="SUPFAM" id="SSF101473">
    <property type="entry name" value="DhaL-like"/>
    <property type="match status" value="1"/>
</dbReference>
<dbReference type="Gene3D" id="1.25.40.340">
    <property type="match status" value="1"/>
</dbReference>
<dbReference type="SMART" id="SM01120">
    <property type="entry name" value="Dak2"/>
    <property type="match status" value="1"/>
</dbReference>
<dbReference type="AlphaFoldDB" id="A0AAD9MH49"/>
<gene>
    <name evidence="8" type="ORF">QBZ16_003852</name>
</gene>
<dbReference type="Gene3D" id="3.40.50.1820">
    <property type="entry name" value="alpha/beta hydrolase"/>
    <property type="match status" value="1"/>
</dbReference>
<dbReference type="InterPro" id="IPR050861">
    <property type="entry name" value="Dihydroxyacetone_Kinase"/>
</dbReference>
<keyword evidence="2" id="KW-0547">Nucleotide-binding</keyword>
<dbReference type="InterPro" id="IPR000073">
    <property type="entry name" value="AB_hydrolase_1"/>
</dbReference>
<dbReference type="Pfam" id="PF12697">
    <property type="entry name" value="Abhydrolase_6"/>
    <property type="match status" value="1"/>
</dbReference>
<keyword evidence="1" id="KW-0808">Transferase</keyword>
<dbReference type="GO" id="GO:0004371">
    <property type="term" value="F:glycerone kinase activity"/>
    <property type="evidence" value="ECO:0007669"/>
    <property type="project" value="InterPro"/>
</dbReference>
<evidence type="ECO:0000259" key="6">
    <source>
        <dbReference type="PROSITE" id="PS51480"/>
    </source>
</evidence>
<organism evidence="8 9">
    <name type="scientific">Prototheca wickerhamii</name>
    <dbReference type="NCBI Taxonomy" id="3111"/>
    <lineage>
        <taxon>Eukaryota</taxon>
        <taxon>Viridiplantae</taxon>
        <taxon>Chlorophyta</taxon>
        <taxon>core chlorophytes</taxon>
        <taxon>Trebouxiophyceae</taxon>
        <taxon>Chlorellales</taxon>
        <taxon>Chlorellaceae</taxon>
        <taxon>Prototheca</taxon>
    </lineage>
</organism>
<proteinExistence type="predicted"/>
<evidence type="ECO:0000256" key="4">
    <source>
        <dbReference type="ARBA" id="ARBA00022840"/>
    </source>
</evidence>
<accession>A0AAD9MH49</accession>
<evidence type="ECO:0000313" key="8">
    <source>
        <dbReference type="EMBL" id="KAK2077984.1"/>
    </source>
</evidence>
<dbReference type="Pfam" id="PF02733">
    <property type="entry name" value="Dak1"/>
    <property type="match status" value="1"/>
</dbReference>
<comment type="caution">
    <text evidence="8">The sequence shown here is derived from an EMBL/GenBank/DDBJ whole genome shotgun (WGS) entry which is preliminary data.</text>
</comment>